<evidence type="ECO:0000313" key="2">
    <source>
        <dbReference type="EMBL" id="MCZ8536347.1"/>
    </source>
</evidence>
<dbReference type="RefSeq" id="WP_269925445.1">
    <property type="nucleotide sequence ID" value="NZ_JAMKBJ010000002.1"/>
</dbReference>
<gene>
    <name evidence="2" type="ORF">M9R32_03930</name>
</gene>
<dbReference type="EMBL" id="JAMKBJ010000002">
    <property type="protein sequence ID" value="MCZ8536347.1"/>
    <property type="molecule type" value="Genomic_DNA"/>
</dbReference>
<dbReference type="AlphaFoldDB" id="A0A9X3LE63"/>
<name>A0A9X3LE63_9BACL</name>
<keyword evidence="1" id="KW-1133">Transmembrane helix</keyword>
<dbReference type="Proteomes" id="UP001152173">
    <property type="component" value="Unassembled WGS sequence"/>
</dbReference>
<comment type="caution">
    <text evidence="2">The sequence shown here is derived from an EMBL/GenBank/DDBJ whole genome shotgun (WGS) entry which is preliminary data.</text>
</comment>
<keyword evidence="1" id="KW-0812">Transmembrane</keyword>
<keyword evidence="1" id="KW-0472">Membrane</keyword>
<evidence type="ECO:0000256" key="1">
    <source>
        <dbReference type="SAM" id="Phobius"/>
    </source>
</evidence>
<keyword evidence="3" id="KW-1185">Reference proteome</keyword>
<organism evidence="2 3">
    <name type="scientific">Paenisporosarcina quisquiliarum</name>
    <dbReference type="NCBI Taxonomy" id="365346"/>
    <lineage>
        <taxon>Bacteria</taxon>
        <taxon>Bacillati</taxon>
        <taxon>Bacillota</taxon>
        <taxon>Bacilli</taxon>
        <taxon>Bacillales</taxon>
        <taxon>Caryophanaceae</taxon>
        <taxon>Paenisporosarcina</taxon>
    </lineage>
</organism>
<sequence length="55" mass="6218">MEPIHVVLILVVIAFSWKIFSILRHPEISKSNKRMALSVFVISLISFAIALYFAG</sequence>
<reference evidence="2" key="1">
    <citation type="submission" date="2022-05" db="EMBL/GenBank/DDBJ databases">
        <authorList>
            <person name="Colautti A."/>
            <person name="Iacumin L."/>
        </authorList>
    </citation>
    <scope>NUCLEOTIDE SEQUENCE</scope>
    <source>
        <strain evidence="2">SK 55</strain>
    </source>
</reference>
<protein>
    <submittedName>
        <fullName evidence="2">Uncharacterized protein</fullName>
    </submittedName>
</protein>
<feature type="transmembrane region" description="Helical" evidence="1">
    <location>
        <begin position="35"/>
        <end position="54"/>
    </location>
</feature>
<feature type="transmembrane region" description="Helical" evidence="1">
    <location>
        <begin position="6"/>
        <end position="23"/>
    </location>
</feature>
<proteinExistence type="predicted"/>
<accession>A0A9X3LE63</accession>
<evidence type="ECO:0000313" key="3">
    <source>
        <dbReference type="Proteomes" id="UP001152173"/>
    </source>
</evidence>